<feature type="domain" description="J" evidence="1">
    <location>
        <begin position="95"/>
        <end position="152"/>
    </location>
</feature>
<dbReference type="HOGENOM" id="CLU_1667012_0_0_0"/>
<evidence type="ECO:0000313" key="2">
    <source>
        <dbReference type="EMBL" id="ACN99214.1"/>
    </source>
</evidence>
<dbReference type="SUPFAM" id="SSF46565">
    <property type="entry name" value="Chaperone J-domain"/>
    <property type="match status" value="1"/>
</dbReference>
<dbReference type="Gene3D" id="1.10.287.110">
    <property type="entry name" value="DnaJ domain"/>
    <property type="match status" value="1"/>
</dbReference>
<evidence type="ECO:0000313" key="3">
    <source>
        <dbReference type="Proteomes" id="UP000001369"/>
    </source>
</evidence>
<protein>
    <submittedName>
        <fullName evidence="2">DnaJ domain protein</fullName>
    </submittedName>
</protein>
<dbReference type="KEGG" id="saf:SULAZ_1325"/>
<sequence length="157" mass="19252">MFIVKIMEFINSKRMDLFQSLFFNLYEKYNGDADHFVEEWFRRYTYATLKTYFKEDLFRNDLDEFFNKNKNVIKAYVKAYWSFCNDPNARPHHIKVAMDFFGIKELSEKELKEKFREMVKLYHPDIHPNKKEATLKMMEINHHYQILKAFLEKYGGE</sequence>
<dbReference type="EMBL" id="CP001229">
    <property type="protein sequence ID" value="ACN99214.1"/>
    <property type="molecule type" value="Genomic_DNA"/>
</dbReference>
<name>C1DW05_SULAA</name>
<organism evidence="2 3">
    <name type="scientific">Sulfurihydrogenibium azorense (strain DSM 15241 / OCM 825 / Az-Fu1)</name>
    <dbReference type="NCBI Taxonomy" id="204536"/>
    <lineage>
        <taxon>Bacteria</taxon>
        <taxon>Pseudomonadati</taxon>
        <taxon>Aquificota</taxon>
        <taxon>Aquificia</taxon>
        <taxon>Aquificales</taxon>
        <taxon>Hydrogenothermaceae</taxon>
        <taxon>Sulfurihydrogenibium</taxon>
    </lineage>
</organism>
<dbReference type="eggNOG" id="COG0484">
    <property type="taxonomic scope" value="Bacteria"/>
</dbReference>
<dbReference type="CDD" id="cd06257">
    <property type="entry name" value="DnaJ"/>
    <property type="match status" value="1"/>
</dbReference>
<dbReference type="SMART" id="SM00271">
    <property type="entry name" value="DnaJ"/>
    <property type="match status" value="1"/>
</dbReference>
<evidence type="ECO:0000259" key="1">
    <source>
        <dbReference type="SMART" id="SM00271"/>
    </source>
</evidence>
<proteinExistence type="predicted"/>
<reference evidence="2 3" key="1">
    <citation type="journal article" date="2009" name="J. Bacteriol.">
        <title>Complete and draft genome sequences of six members of the Aquificales.</title>
        <authorList>
            <person name="Reysenbach A.L."/>
            <person name="Hamamura N."/>
            <person name="Podar M."/>
            <person name="Griffiths E."/>
            <person name="Ferreira S."/>
            <person name="Hochstein R."/>
            <person name="Heidelberg J."/>
            <person name="Johnson J."/>
            <person name="Mead D."/>
            <person name="Pohorille A."/>
            <person name="Sarmiento M."/>
            <person name="Schweighofer K."/>
            <person name="Seshadri R."/>
            <person name="Voytek M.A."/>
        </authorList>
    </citation>
    <scope>NUCLEOTIDE SEQUENCE [LARGE SCALE GENOMIC DNA]</scope>
    <source>
        <strain evidence="3">Az-Fu1 / DSM 15241 / OCM 825</strain>
    </source>
</reference>
<dbReference type="OrthoDB" id="13456at2"/>
<dbReference type="RefSeq" id="WP_012674532.1">
    <property type="nucleotide sequence ID" value="NC_012438.1"/>
</dbReference>
<accession>C1DW05</accession>
<gene>
    <name evidence="2" type="ordered locus">SULAZ_1325</name>
</gene>
<dbReference type="AlphaFoldDB" id="C1DW05"/>
<dbReference type="Proteomes" id="UP000001369">
    <property type="component" value="Chromosome"/>
</dbReference>
<dbReference type="STRING" id="204536.SULAZ_1325"/>
<dbReference type="Pfam" id="PF00226">
    <property type="entry name" value="DnaJ"/>
    <property type="match status" value="1"/>
</dbReference>
<keyword evidence="3" id="KW-1185">Reference proteome</keyword>
<dbReference type="InterPro" id="IPR036869">
    <property type="entry name" value="J_dom_sf"/>
</dbReference>
<dbReference type="InterPro" id="IPR001623">
    <property type="entry name" value="DnaJ_domain"/>
</dbReference>